<dbReference type="SUPFAM" id="SSF53271">
    <property type="entry name" value="PRTase-like"/>
    <property type="match status" value="1"/>
</dbReference>
<organism evidence="2 3">
    <name type="scientific">Cutibacterium granulosum</name>
    <dbReference type="NCBI Taxonomy" id="33011"/>
    <lineage>
        <taxon>Bacteria</taxon>
        <taxon>Bacillati</taxon>
        <taxon>Actinomycetota</taxon>
        <taxon>Actinomycetes</taxon>
        <taxon>Propionibacteriales</taxon>
        <taxon>Propionibacteriaceae</taxon>
        <taxon>Cutibacterium</taxon>
    </lineage>
</organism>
<proteinExistence type="inferred from homology"/>
<protein>
    <submittedName>
        <fullName evidence="2">Orotate phosphoribosyltransferase</fullName>
    </submittedName>
</protein>
<evidence type="ECO:0000256" key="1">
    <source>
        <dbReference type="ARBA" id="ARBA00008007"/>
    </source>
</evidence>
<dbReference type="eggNOG" id="COG1040">
    <property type="taxonomic scope" value="Bacteria"/>
</dbReference>
<dbReference type="InterPro" id="IPR051910">
    <property type="entry name" value="ComF/GntX_DNA_util-trans"/>
</dbReference>
<dbReference type="PANTHER" id="PTHR47505">
    <property type="entry name" value="DNA UTILIZATION PROTEIN YHGH"/>
    <property type="match status" value="1"/>
</dbReference>
<dbReference type="EMBL" id="LT906441">
    <property type="protein sequence ID" value="SNV37102.1"/>
    <property type="molecule type" value="Genomic_DNA"/>
</dbReference>
<dbReference type="AlphaFoldDB" id="A0A239WRR3"/>
<gene>
    <name evidence="2" type="ORF">SAMEA4412665_01464</name>
</gene>
<dbReference type="CDD" id="cd06223">
    <property type="entry name" value="PRTases_typeI"/>
    <property type="match status" value="1"/>
</dbReference>
<dbReference type="KEGG" id="cgrn:4412665_01464"/>
<dbReference type="Proteomes" id="UP000215332">
    <property type="component" value="Chromosome 1"/>
</dbReference>
<evidence type="ECO:0000313" key="3">
    <source>
        <dbReference type="Proteomes" id="UP000215332"/>
    </source>
</evidence>
<name>A0A239WRR3_9ACTN</name>
<keyword evidence="2" id="KW-0328">Glycosyltransferase</keyword>
<reference evidence="2 3" key="1">
    <citation type="submission" date="2017-06" db="EMBL/GenBank/DDBJ databases">
        <authorList>
            <consortium name="Pathogen Informatics"/>
        </authorList>
    </citation>
    <scope>NUCLEOTIDE SEQUENCE [LARGE SCALE GENOMIC DNA]</scope>
    <source>
        <strain evidence="2 3">NCTC11865</strain>
    </source>
</reference>
<keyword evidence="2" id="KW-0808">Transferase</keyword>
<dbReference type="InterPro" id="IPR029057">
    <property type="entry name" value="PRTase-like"/>
</dbReference>
<dbReference type="Gene3D" id="3.40.50.2020">
    <property type="match status" value="1"/>
</dbReference>
<comment type="similarity">
    <text evidence="1">Belongs to the ComF/GntX family.</text>
</comment>
<dbReference type="PANTHER" id="PTHR47505:SF1">
    <property type="entry name" value="DNA UTILIZATION PROTEIN YHGH"/>
    <property type="match status" value="1"/>
</dbReference>
<accession>A0A239WRR3</accession>
<evidence type="ECO:0000313" key="2">
    <source>
        <dbReference type="EMBL" id="SNV37102.1"/>
    </source>
</evidence>
<dbReference type="InterPro" id="IPR000836">
    <property type="entry name" value="PRTase_dom"/>
</dbReference>
<sequence length="256" mass="27167">MEGMRILESLADLLLGACCPGCHTPGVGLCEQCVAAVRPAPRIICDGPPPVVACLPYRDPIPNVVTAYKDRGAGWLDETLGGWLATGLGPVLTADEQVPRVVPMPSDPAAVRRRGADHARDLAQAAVRRCGEAAGTRAAARRVPGRGDARQLGATRHRPDGRRLASLVPRGNDVVVPLLKRTRHVRDQLEVSHERRAANQDSSMQAVPGHGPVVVIDDVRTTGASLAEACRALTEGGYQVRAAVVLADAQTPHRWA</sequence>
<dbReference type="GO" id="GO:0016757">
    <property type="term" value="F:glycosyltransferase activity"/>
    <property type="evidence" value="ECO:0007669"/>
    <property type="project" value="UniProtKB-KW"/>
</dbReference>